<dbReference type="EMBL" id="JBHTLH010000005">
    <property type="protein sequence ID" value="MFD1124204.1"/>
    <property type="molecule type" value="Genomic_DNA"/>
</dbReference>
<name>A0ABW3PC62_9LACO</name>
<evidence type="ECO:0000256" key="2">
    <source>
        <dbReference type="ARBA" id="ARBA00022833"/>
    </source>
</evidence>
<dbReference type="PROSITE" id="PS00903">
    <property type="entry name" value="CYT_DCMP_DEAMINASES_1"/>
    <property type="match status" value="1"/>
</dbReference>
<keyword evidence="5" id="KW-1185">Reference proteome</keyword>
<comment type="caution">
    <text evidence="4">The sequence shown here is derived from an EMBL/GenBank/DDBJ whole genome shotgun (WGS) entry which is preliminary data.</text>
</comment>
<proteinExistence type="predicted"/>
<dbReference type="PANTHER" id="PTHR11079:SF161">
    <property type="entry name" value="CMP_DCMP-TYPE DEAMINASE DOMAIN-CONTAINING PROTEIN"/>
    <property type="match status" value="1"/>
</dbReference>
<dbReference type="CDD" id="cd01285">
    <property type="entry name" value="nucleoside_deaminase"/>
    <property type="match status" value="1"/>
</dbReference>
<dbReference type="InterPro" id="IPR016192">
    <property type="entry name" value="APOBEC/CMP_deaminase_Zn-bd"/>
</dbReference>
<sequence length="161" mass="17966">METINRIDQLMSLAAKEAEDNLKTGDGGPFGAVIANDQGILVKAHNQVLKNQDPTAHAEITAIRKATQKLGSYDLSGYTLYTSCYPCPMCLGAIIWSNIKIVYYGNMAKDAAKIGFRDDYIYDFIKGDGHDKEVLDLKPSNRSQTIKAFDKFEKQQTKTMY</sequence>
<dbReference type="InterPro" id="IPR002125">
    <property type="entry name" value="CMP_dCMP_dom"/>
</dbReference>
<dbReference type="InterPro" id="IPR016193">
    <property type="entry name" value="Cytidine_deaminase-like"/>
</dbReference>
<evidence type="ECO:0000259" key="3">
    <source>
        <dbReference type="PROSITE" id="PS51747"/>
    </source>
</evidence>
<dbReference type="EC" id="3.5.4.33" evidence="4"/>
<accession>A0ABW3PC62</accession>
<dbReference type="GO" id="GO:0052717">
    <property type="term" value="F:tRNA-specific adenosine-34 deaminase activity"/>
    <property type="evidence" value="ECO:0007669"/>
    <property type="project" value="UniProtKB-EC"/>
</dbReference>
<dbReference type="Gene3D" id="3.40.140.10">
    <property type="entry name" value="Cytidine Deaminase, domain 2"/>
    <property type="match status" value="1"/>
</dbReference>
<keyword evidence="1" id="KW-0479">Metal-binding</keyword>
<keyword evidence="4" id="KW-0378">Hydrolase</keyword>
<dbReference type="Proteomes" id="UP001597156">
    <property type="component" value="Unassembled WGS sequence"/>
</dbReference>
<dbReference type="SUPFAM" id="SSF53927">
    <property type="entry name" value="Cytidine deaminase-like"/>
    <property type="match status" value="1"/>
</dbReference>
<dbReference type="RefSeq" id="WP_121977805.1">
    <property type="nucleotide sequence ID" value="NZ_JBHTLH010000005.1"/>
</dbReference>
<reference evidence="5" key="1">
    <citation type="journal article" date="2019" name="Int. J. Syst. Evol. Microbiol.">
        <title>The Global Catalogue of Microorganisms (GCM) 10K type strain sequencing project: providing services to taxonomists for standard genome sequencing and annotation.</title>
        <authorList>
            <consortium name="The Broad Institute Genomics Platform"/>
            <consortium name="The Broad Institute Genome Sequencing Center for Infectious Disease"/>
            <person name="Wu L."/>
            <person name="Ma J."/>
        </authorList>
    </citation>
    <scope>NUCLEOTIDE SEQUENCE [LARGE SCALE GENOMIC DNA]</scope>
    <source>
        <strain evidence="5">CCUG 71848</strain>
    </source>
</reference>
<dbReference type="PROSITE" id="PS51747">
    <property type="entry name" value="CYT_DCMP_DEAMINASES_2"/>
    <property type="match status" value="1"/>
</dbReference>
<evidence type="ECO:0000256" key="1">
    <source>
        <dbReference type="ARBA" id="ARBA00022723"/>
    </source>
</evidence>
<evidence type="ECO:0000313" key="4">
    <source>
        <dbReference type="EMBL" id="MFD1124204.1"/>
    </source>
</evidence>
<organism evidence="4 5">
    <name type="scientific">Lentilactobacillus raoultii</name>
    <dbReference type="NCBI Taxonomy" id="1987503"/>
    <lineage>
        <taxon>Bacteria</taxon>
        <taxon>Bacillati</taxon>
        <taxon>Bacillota</taxon>
        <taxon>Bacilli</taxon>
        <taxon>Lactobacillales</taxon>
        <taxon>Lactobacillaceae</taxon>
        <taxon>Lentilactobacillus</taxon>
    </lineage>
</organism>
<evidence type="ECO:0000313" key="5">
    <source>
        <dbReference type="Proteomes" id="UP001597156"/>
    </source>
</evidence>
<feature type="domain" description="CMP/dCMP-type deaminase" evidence="3">
    <location>
        <begin position="5"/>
        <end position="127"/>
    </location>
</feature>
<gene>
    <name evidence="4" type="ORF">ACFQ22_02345</name>
</gene>
<protein>
    <submittedName>
        <fullName evidence="4">Nucleoside deaminase</fullName>
        <ecNumber evidence="4">3.5.4.33</ecNumber>
    </submittedName>
</protein>
<keyword evidence="2" id="KW-0862">Zinc</keyword>
<dbReference type="Pfam" id="PF00383">
    <property type="entry name" value="dCMP_cyt_deam_1"/>
    <property type="match status" value="1"/>
</dbReference>
<dbReference type="PANTHER" id="PTHR11079">
    <property type="entry name" value="CYTOSINE DEAMINASE FAMILY MEMBER"/>
    <property type="match status" value="1"/>
</dbReference>